<protein>
    <submittedName>
        <fullName evidence="2">Uncharacterized protein</fullName>
    </submittedName>
</protein>
<name>F8MWN3_NEUT8</name>
<dbReference type="Proteomes" id="UP000008065">
    <property type="component" value="Unassembled WGS sequence"/>
</dbReference>
<organism evidence="2 3">
    <name type="scientific">Neurospora tetrasperma (strain FGSC 2508 / ATCC MYA-4615 / P0657)</name>
    <dbReference type="NCBI Taxonomy" id="510951"/>
    <lineage>
        <taxon>Eukaryota</taxon>
        <taxon>Fungi</taxon>
        <taxon>Dikarya</taxon>
        <taxon>Ascomycota</taxon>
        <taxon>Pezizomycotina</taxon>
        <taxon>Sordariomycetes</taxon>
        <taxon>Sordariomycetidae</taxon>
        <taxon>Sordariales</taxon>
        <taxon>Sordariaceae</taxon>
        <taxon>Neurospora</taxon>
    </lineage>
</organism>
<feature type="compositionally biased region" description="Basic residues" evidence="1">
    <location>
        <begin position="1"/>
        <end position="11"/>
    </location>
</feature>
<gene>
    <name evidence="2" type="ORF">NEUTE1DRAFT_49594</name>
</gene>
<dbReference type="GeneID" id="20828222"/>
<feature type="compositionally biased region" description="Polar residues" evidence="1">
    <location>
        <begin position="12"/>
        <end position="22"/>
    </location>
</feature>
<feature type="region of interest" description="Disordered" evidence="1">
    <location>
        <begin position="1"/>
        <end position="35"/>
    </location>
</feature>
<dbReference type="KEGG" id="nte:NEUTE1DRAFT49594"/>
<dbReference type="VEuPathDB" id="FungiDB:NEUTE1DRAFT_49594"/>
<evidence type="ECO:0000256" key="1">
    <source>
        <dbReference type="SAM" id="MobiDB-lite"/>
    </source>
</evidence>
<evidence type="ECO:0000313" key="3">
    <source>
        <dbReference type="Proteomes" id="UP000008065"/>
    </source>
</evidence>
<dbReference type="RefSeq" id="XP_009853874.1">
    <property type="nucleotide sequence ID" value="XM_009855572.1"/>
</dbReference>
<sequence>MTYHPNGKKAHSSSCVPPSRQVTYPPHPDSKYRPNMSNLLTTYEVDEQRTIYM</sequence>
<evidence type="ECO:0000313" key="2">
    <source>
        <dbReference type="EMBL" id="EGO54154.1"/>
    </source>
</evidence>
<accession>F8MWN3</accession>
<keyword evidence="3" id="KW-1185">Reference proteome</keyword>
<dbReference type="AlphaFoldDB" id="F8MWN3"/>
<proteinExistence type="predicted"/>
<dbReference type="EMBL" id="GL891307">
    <property type="protein sequence ID" value="EGO54154.1"/>
    <property type="molecule type" value="Genomic_DNA"/>
</dbReference>
<reference evidence="3" key="1">
    <citation type="journal article" date="2011" name="Genetics">
        <title>Massive changes in genome architecture accompany the transition to self-fertility in the filamentous fungus Neurospora tetrasperma.</title>
        <authorList>
            <person name="Ellison C.E."/>
            <person name="Stajich J.E."/>
            <person name="Jacobson D.J."/>
            <person name="Natvig D.O."/>
            <person name="Lapidus A."/>
            <person name="Foster B."/>
            <person name="Aerts A."/>
            <person name="Riley R."/>
            <person name="Lindquist E.A."/>
            <person name="Grigoriev I.V."/>
            <person name="Taylor J.W."/>
        </authorList>
    </citation>
    <scope>NUCLEOTIDE SEQUENCE [LARGE SCALE GENOMIC DNA]</scope>
    <source>
        <strain evidence="3">FGSC 2508 / P0657</strain>
    </source>
</reference>
<dbReference type="HOGENOM" id="CLU_199232_0_0_1"/>